<keyword evidence="4 12" id="KW-1133">Transmembrane helix</keyword>
<evidence type="ECO:0000313" key="14">
    <source>
        <dbReference type="EMBL" id="ANO38994.1"/>
    </source>
</evidence>
<evidence type="ECO:0000256" key="6">
    <source>
        <dbReference type="ARBA" id="ARBA00023136"/>
    </source>
</evidence>
<dbReference type="EMBL" id="KX018833">
    <property type="protein sequence ID" value="ANO38994.1"/>
    <property type="molecule type" value="mRNA"/>
</dbReference>
<evidence type="ECO:0000256" key="9">
    <source>
        <dbReference type="ARBA" id="ARBA00023224"/>
    </source>
</evidence>
<evidence type="ECO:0000256" key="11">
    <source>
        <dbReference type="SAM" id="MobiDB-lite"/>
    </source>
</evidence>
<evidence type="ECO:0000256" key="1">
    <source>
        <dbReference type="ARBA" id="ARBA00004651"/>
    </source>
</evidence>
<dbReference type="PANTHER" id="PTHR24248:SF125">
    <property type="entry name" value="DOPAMINE D2-LIKE RECEPTOR"/>
    <property type="match status" value="1"/>
</dbReference>
<feature type="region of interest" description="Disordered" evidence="11">
    <location>
        <begin position="394"/>
        <end position="413"/>
    </location>
</feature>
<name>A0A193KUE3_SCHMD</name>
<evidence type="ECO:0000256" key="5">
    <source>
        <dbReference type="ARBA" id="ARBA00023040"/>
    </source>
</evidence>
<evidence type="ECO:0000256" key="12">
    <source>
        <dbReference type="SAM" id="Phobius"/>
    </source>
</evidence>
<gene>
    <name evidence="14" type="primary">gcr012</name>
</gene>
<dbReference type="AlphaFoldDB" id="A0A193KUE3"/>
<organism evidence="14">
    <name type="scientific">Schmidtea mediterranea</name>
    <name type="common">Freshwater planarian flatworm</name>
    <dbReference type="NCBI Taxonomy" id="79327"/>
    <lineage>
        <taxon>Eukaryota</taxon>
        <taxon>Metazoa</taxon>
        <taxon>Spiralia</taxon>
        <taxon>Lophotrochozoa</taxon>
        <taxon>Platyhelminthes</taxon>
        <taxon>Rhabditophora</taxon>
        <taxon>Seriata</taxon>
        <taxon>Tricladida</taxon>
        <taxon>Continenticola</taxon>
        <taxon>Geoplanoidea</taxon>
        <taxon>Dugesiidae</taxon>
        <taxon>Schmidtea</taxon>
    </lineage>
</organism>
<dbReference type="FunFam" id="1.20.1070.10:FF:000523">
    <property type="entry name" value="5-hydroxytryptamine receptor 2B"/>
    <property type="match status" value="1"/>
</dbReference>
<reference evidence="14" key="1">
    <citation type="journal article" date="2016" name="PLoS Biol.">
        <title>GPCRs Direct Germline Development and Somatic Gonad Function in Planarians.</title>
        <authorList>
            <person name="Saberi A."/>
            <person name="Jamal A."/>
            <person name="Beets I."/>
            <person name="Schoofs L."/>
            <person name="Newmark P.A."/>
        </authorList>
    </citation>
    <scope>NUCLEOTIDE SEQUENCE</scope>
</reference>
<evidence type="ECO:0000256" key="10">
    <source>
        <dbReference type="RuleBase" id="RU000688"/>
    </source>
</evidence>
<protein>
    <submittedName>
        <fullName evidence="14">GCR012</fullName>
    </submittedName>
</protein>
<feature type="transmembrane region" description="Helical" evidence="12">
    <location>
        <begin position="179"/>
        <end position="205"/>
    </location>
</feature>
<accession>A0A193KUE3</accession>
<evidence type="ECO:0000256" key="3">
    <source>
        <dbReference type="ARBA" id="ARBA00022692"/>
    </source>
</evidence>
<keyword evidence="2" id="KW-1003">Cell membrane</keyword>
<evidence type="ECO:0000256" key="2">
    <source>
        <dbReference type="ARBA" id="ARBA00022475"/>
    </source>
</evidence>
<dbReference type="PROSITE" id="PS50262">
    <property type="entry name" value="G_PROTEIN_RECEP_F1_2"/>
    <property type="match status" value="1"/>
</dbReference>
<comment type="similarity">
    <text evidence="10">Belongs to the G-protein coupled receptor 1 family.</text>
</comment>
<dbReference type="Pfam" id="PF00001">
    <property type="entry name" value="7tm_1"/>
    <property type="match status" value="1"/>
</dbReference>
<dbReference type="OrthoDB" id="5956310at2759"/>
<sequence length="640" mass="72619">MDWNITVPIFSPRFSWLHVWTCGPILVMLILWTIIGNVFVVAAIILEKNLQSVSNYLILSLAVADLMVAVLVMPISVINEISSSWWMGMSLCDIWIFFDVLCCTASVLHLVAIAIDRYWAVTQINFIRKKSGARKQILIMIFCVWSVSIVISIPSRFHGHRNQFLTSEDGVCRMNTNHTYIIVANIGAFFLPMLIMVAIYIRIYVFAKRQIRKRSTKFRPPDIHTLSNLNPKSTRTGKENKIVYFSSILFRCISVKTNTKNNQDQLVFKDANHDNNVIKDSELDKVKGGKDIEHIGDYIMNPNNISKRQISLMSFGSQLSDIPYVDEDEVIKHDSSLSKKNSPQPSKLSSPSCSSIVTAIEKQANNNINNNIVTISGESSTQTMIASQFHRYSSDDTNEIRSPSVSCRSSNSGTDFQVDSESVFESNNSTKHGSQELFCENCINALDSELESSGFPISSTELEEHLACANEISSDHVISYGHQDDIVARSISSREEKISLRVNANAHMCTKEPACRQSLAKNKNRLSNAMWHQLKIRSRIKIEQRRERKAARTLAIITGCFLICWLPFATQNMINLISDSPNNTNHTSYKALLIDSFILWLGYTNSCLNPIIYTVFSPDFRRSFRKILFGRYYHRGKRSQ</sequence>
<dbReference type="PROSITE" id="PS00237">
    <property type="entry name" value="G_PROTEIN_RECEP_F1_1"/>
    <property type="match status" value="1"/>
</dbReference>
<feature type="transmembrane region" description="Helical" evidence="12">
    <location>
        <begin position="95"/>
        <end position="116"/>
    </location>
</feature>
<evidence type="ECO:0000256" key="7">
    <source>
        <dbReference type="ARBA" id="ARBA00023157"/>
    </source>
</evidence>
<feature type="transmembrane region" description="Helical" evidence="12">
    <location>
        <begin position="25"/>
        <end position="46"/>
    </location>
</feature>
<proteinExistence type="evidence at transcript level"/>
<feature type="transmembrane region" description="Helical" evidence="12">
    <location>
        <begin position="554"/>
        <end position="577"/>
    </location>
</feature>
<comment type="subcellular location">
    <subcellularLocation>
        <location evidence="1">Cell membrane</location>
        <topology evidence="1">Multi-pass membrane protein</topology>
    </subcellularLocation>
</comment>
<keyword evidence="5 10" id="KW-0297">G-protein coupled receptor</keyword>
<dbReference type="PRINTS" id="PR00237">
    <property type="entry name" value="GPCRRHODOPSN"/>
</dbReference>
<dbReference type="CDD" id="cd15331">
    <property type="entry name" value="7tmA_5-HT1A_invertebrates"/>
    <property type="match status" value="1"/>
</dbReference>
<dbReference type="InterPro" id="IPR000276">
    <property type="entry name" value="GPCR_Rhodpsn"/>
</dbReference>
<dbReference type="GO" id="GO:0004930">
    <property type="term" value="F:G protein-coupled receptor activity"/>
    <property type="evidence" value="ECO:0007669"/>
    <property type="project" value="UniProtKB-KW"/>
</dbReference>
<dbReference type="Gene3D" id="1.20.1070.10">
    <property type="entry name" value="Rhodopsin 7-helix transmembrane proteins"/>
    <property type="match status" value="2"/>
</dbReference>
<dbReference type="PANTHER" id="PTHR24248">
    <property type="entry name" value="ADRENERGIC RECEPTOR-RELATED G-PROTEIN COUPLED RECEPTOR"/>
    <property type="match status" value="1"/>
</dbReference>
<dbReference type="InterPro" id="IPR017452">
    <property type="entry name" value="GPCR_Rhodpsn_7TM"/>
</dbReference>
<keyword evidence="8 10" id="KW-0675">Receptor</keyword>
<evidence type="ECO:0000256" key="4">
    <source>
        <dbReference type="ARBA" id="ARBA00022989"/>
    </source>
</evidence>
<dbReference type="SUPFAM" id="SSF81321">
    <property type="entry name" value="Family A G protein-coupled receptor-like"/>
    <property type="match status" value="1"/>
</dbReference>
<dbReference type="SMART" id="SM01381">
    <property type="entry name" value="7TM_GPCR_Srsx"/>
    <property type="match status" value="1"/>
</dbReference>
<dbReference type="GO" id="GO:0005886">
    <property type="term" value="C:plasma membrane"/>
    <property type="evidence" value="ECO:0007669"/>
    <property type="project" value="UniProtKB-SubCell"/>
</dbReference>
<evidence type="ECO:0000256" key="8">
    <source>
        <dbReference type="ARBA" id="ARBA00023170"/>
    </source>
</evidence>
<feature type="transmembrane region" description="Helical" evidence="12">
    <location>
        <begin position="597"/>
        <end position="616"/>
    </location>
</feature>
<keyword evidence="7" id="KW-1015">Disulfide bond</keyword>
<feature type="transmembrane region" description="Helical" evidence="12">
    <location>
        <begin position="137"/>
        <end position="159"/>
    </location>
</feature>
<feature type="compositionally biased region" description="Low complexity" evidence="11">
    <location>
        <begin position="402"/>
        <end position="412"/>
    </location>
</feature>
<evidence type="ECO:0000259" key="13">
    <source>
        <dbReference type="PROSITE" id="PS50262"/>
    </source>
</evidence>
<keyword evidence="3 10" id="KW-0812">Transmembrane</keyword>
<keyword evidence="9 10" id="KW-0807">Transducer</keyword>
<keyword evidence="6 12" id="KW-0472">Membrane</keyword>
<feature type="domain" description="G-protein coupled receptors family 1 profile" evidence="13">
    <location>
        <begin position="36"/>
        <end position="613"/>
    </location>
</feature>
<feature type="transmembrane region" description="Helical" evidence="12">
    <location>
        <begin position="53"/>
        <end position="75"/>
    </location>
</feature>